<proteinExistence type="predicted"/>
<accession>A0A087TYD9</accession>
<dbReference type="EMBL" id="KK117313">
    <property type="protein sequence ID" value="KFM70128.1"/>
    <property type="molecule type" value="Genomic_DNA"/>
</dbReference>
<evidence type="ECO:0000313" key="1">
    <source>
        <dbReference type="EMBL" id="KFM70128.1"/>
    </source>
</evidence>
<keyword evidence="2" id="KW-1185">Reference proteome</keyword>
<protein>
    <submittedName>
        <fullName evidence="1">Uncharacterized protein</fullName>
    </submittedName>
</protein>
<reference evidence="1 2" key="1">
    <citation type="submission" date="2013-11" db="EMBL/GenBank/DDBJ databases">
        <title>Genome sequencing of Stegodyphus mimosarum.</title>
        <authorList>
            <person name="Bechsgaard J."/>
        </authorList>
    </citation>
    <scope>NUCLEOTIDE SEQUENCE [LARGE SCALE GENOMIC DNA]</scope>
</reference>
<feature type="non-terminal residue" evidence="1">
    <location>
        <position position="69"/>
    </location>
</feature>
<organism evidence="1 2">
    <name type="scientific">Stegodyphus mimosarum</name>
    <name type="common">African social velvet spider</name>
    <dbReference type="NCBI Taxonomy" id="407821"/>
    <lineage>
        <taxon>Eukaryota</taxon>
        <taxon>Metazoa</taxon>
        <taxon>Ecdysozoa</taxon>
        <taxon>Arthropoda</taxon>
        <taxon>Chelicerata</taxon>
        <taxon>Arachnida</taxon>
        <taxon>Araneae</taxon>
        <taxon>Araneomorphae</taxon>
        <taxon>Entelegynae</taxon>
        <taxon>Eresoidea</taxon>
        <taxon>Eresidae</taxon>
        <taxon>Stegodyphus</taxon>
    </lineage>
</organism>
<evidence type="ECO:0000313" key="2">
    <source>
        <dbReference type="Proteomes" id="UP000054359"/>
    </source>
</evidence>
<sequence length="69" mass="8031">MENHCLEILISILKLIYDLEAEREGLKRDVYDEMYNLCKECVCLLKNACSTKFQDIVTDYIQEENGLPG</sequence>
<dbReference type="Proteomes" id="UP000054359">
    <property type="component" value="Unassembled WGS sequence"/>
</dbReference>
<name>A0A087TYD9_STEMI</name>
<gene>
    <name evidence="1" type="ORF">X975_26941</name>
</gene>
<dbReference type="AlphaFoldDB" id="A0A087TYD9"/>